<dbReference type="GeneID" id="66101987"/>
<proteinExistence type="predicted"/>
<evidence type="ECO:0000313" key="3">
    <source>
        <dbReference type="Proteomes" id="UP000812287"/>
    </source>
</evidence>
<dbReference type="Proteomes" id="UP000812287">
    <property type="component" value="Unassembled WGS sequence"/>
</dbReference>
<dbReference type="Pfam" id="PF02230">
    <property type="entry name" value="Abhydrolase_2"/>
    <property type="match status" value="1"/>
</dbReference>
<evidence type="ECO:0000259" key="1">
    <source>
        <dbReference type="Pfam" id="PF02230"/>
    </source>
</evidence>
<sequence length="292" mass="33037">MYSIESISHIVAQEHEKGIEKVLLSAFSQGACMFLVMGVTLDDLHIAGIMMLSEKILLADKLTEARIIIGTTPTTKYILIFIAHGTDDDVLTLDANRDTYLVNTAAWGFFNKSKGTLPWDLTVINPPNLPLFFPFYFFHTHQTHHPFINEVPNPQSLGYAVNEWYNVVVRGDMSAEDIASGGHCWVHVRDFTEAHIRTLFVDAARGERMVVSAGPYVWQDWRECFISFLSAHRRLTCVRKWMLQTLWLCGHVGVPGVAVGPKYLMNYDTGKQERIFGLGFRTKADTARDVLN</sequence>
<reference evidence="2" key="1">
    <citation type="submission" date="2020-11" db="EMBL/GenBank/DDBJ databases">
        <title>Adaptations for nitrogen fixation in a non-lichenized fungal sporocarp promotes dispersal by wood-feeding termites.</title>
        <authorList>
            <consortium name="DOE Joint Genome Institute"/>
            <person name="Koch R.A."/>
            <person name="Yoon G."/>
            <person name="Arayal U."/>
            <person name="Lail K."/>
            <person name="Amirebrahimi M."/>
            <person name="Labutti K."/>
            <person name="Lipzen A."/>
            <person name="Riley R."/>
            <person name="Barry K."/>
            <person name="Henrissat B."/>
            <person name="Grigoriev I.V."/>
            <person name="Herr J.R."/>
            <person name="Aime M.C."/>
        </authorList>
    </citation>
    <scope>NUCLEOTIDE SEQUENCE</scope>
    <source>
        <strain evidence="2">MCA 3950</strain>
    </source>
</reference>
<dbReference type="RefSeq" id="XP_043032789.1">
    <property type="nucleotide sequence ID" value="XM_043179693.1"/>
</dbReference>
<dbReference type="Gene3D" id="3.40.50.720">
    <property type="entry name" value="NAD(P)-binding Rossmann-like Domain"/>
    <property type="match status" value="1"/>
</dbReference>
<feature type="domain" description="Phospholipase/carboxylesterase/thioesterase" evidence="1">
    <location>
        <begin position="3"/>
        <end position="107"/>
    </location>
</feature>
<dbReference type="InterPro" id="IPR003140">
    <property type="entry name" value="PLipase/COase/thioEstase"/>
</dbReference>
<dbReference type="GO" id="GO:0016787">
    <property type="term" value="F:hydrolase activity"/>
    <property type="evidence" value="ECO:0007669"/>
    <property type="project" value="InterPro"/>
</dbReference>
<accession>A0A9P7VFZ3</accession>
<name>A0A9P7VFZ3_9AGAR</name>
<dbReference type="EMBL" id="MU250602">
    <property type="protein sequence ID" value="KAG7439289.1"/>
    <property type="molecule type" value="Genomic_DNA"/>
</dbReference>
<evidence type="ECO:0000313" key="2">
    <source>
        <dbReference type="EMBL" id="KAG7439289.1"/>
    </source>
</evidence>
<dbReference type="SUPFAM" id="SSF53474">
    <property type="entry name" value="alpha/beta-Hydrolases"/>
    <property type="match status" value="1"/>
</dbReference>
<dbReference type="AlphaFoldDB" id="A0A9P7VFZ3"/>
<gene>
    <name evidence="2" type="ORF">BT62DRAFT_1081673</name>
</gene>
<keyword evidence="3" id="KW-1185">Reference proteome</keyword>
<organism evidence="2 3">
    <name type="scientific">Guyanagaster necrorhizus</name>
    <dbReference type="NCBI Taxonomy" id="856835"/>
    <lineage>
        <taxon>Eukaryota</taxon>
        <taxon>Fungi</taxon>
        <taxon>Dikarya</taxon>
        <taxon>Basidiomycota</taxon>
        <taxon>Agaricomycotina</taxon>
        <taxon>Agaricomycetes</taxon>
        <taxon>Agaricomycetidae</taxon>
        <taxon>Agaricales</taxon>
        <taxon>Marasmiineae</taxon>
        <taxon>Physalacriaceae</taxon>
        <taxon>Guyanagaster</taxon>
    </lineage>
</organism>
<dbReference type="OrthoDB" id="2735536at2759"/>
<dbReference type="InterPro" id="IPR029058">
    <property type="entry name" value="AB_hydrolase_fold"/>
</dbReference>
<dbReference type="Gene3D" id="3.40.50.1820">
    <property type="entry name" value="alpha/beta hydrolase"/>
    <property type="match status" value="1"/>
</dbReference>
<comment type="caution">
    <text evidence="2">The sequence shown here is derived from an EMBL/GenBank/DDBJ whole genome shotgun (WGS) entry which is preliminary data.</text>
</comment>
<protein>
    <recommendedName>
        <fullName evidence="1">Phospholipase/carboxylesterase/thioesterase domain-containing protein</fullName>
    </recommendedName>
</protein>